<evidence type="ECO:0000256" key="2">
    <source>
        <dbReference type="ARBA" id="ARBA00022737"/>
    </source>
</evidence>
<dbReference type="Proteomes" id="UP000039865">
    <property type="component" value="Unassembled WGS sequence"/>
</dbReference>
<keyword evidence="2" id="KW-0677">Repeat</keyword>
<keyword evidence="4" id="KW-1185">Reference proteome</keyword>
<dbReference type="EMBL" id="CCKQ01011426">
    <property type="protein sequence ID" value="CDW82989.1"/>
    <property type="molecule type" value="Genomic_DNA"/>
</dbReference>
<sequence>MISVVRLKKENYDKKTKLEQFLDYYDCPVCLIMKDNILECPSCKSRACMSCLEDFAKVKNNPQIDTANYTFMCMICQKISKQLPMHKFLYNLLQELRFKCNDCLKSMALRKLKCHKARGECQRDGKGDEAENDQVMAEFQPNAQSSQVNALIKSLFIFERDSKFIHEYEIQTQTLRKRTVESASAFPHNFQSVQTPSGRLFLIGGGDFNKVPESMFECSEVFLDDDKCLLLPKDKLKYPRHGHSACSLGEKFIIVTGSRKETDQAQIRAECYNVDIDVWFDIPNLNEGRHYHASCSFLDRFVYVFCGIQNQSKKYINSIERYDNQNKAKGWEVINFPAEKFPARQGLGVAQMNNNEILIFGGFNGRFMKDAHVLNCNKKSIKPADHQPTLELFLFQMPTVYEQVTGSVYTVDWQKMKIIQYVRNTWKTVADLRK</sequence>
<proteinExistence type="predicted"/>
<name>A0A078ALB0_STYLE</name>
<accession>A0A078ALB0</accession>
<dbReference type="InParanoid" id="A0A078ALB0"/>
<keyword evidence="1" id="KW-0880">Kelch repeat</keyword>
<evidence type="ECO:0000256" key="1">
    <source>
        <dbReference type="ARBA" id="ARBA00022441"/>
    </source>
</evidence>
<dbReference type="PANTHER" id="PTHR46260">
    <property type="entry name" value="RING-TYPE DOMAIN-CONTAINING PROTEIN"/>
    <property type="match status" value="1"/>
</dbReference>
<dbReference type="PANTHER" id="PTHR46260:SF3">
    <property type="entry name" value="RING-TYPE DOMAIN-CONTAINING PROTEIN"/>
    <property type="match status" value="1"/>
</dbReference>
<evidence type="ECO:0000313" key="4">
    <source>
        <dbReference type="Proteomes" id="UP000039865"/>
    </source>
</evidence>
<dbReference type="SUPFAM" id="SSF117281">
    <property type="entry name" value="Kelch motif"/>
    <property type="match status" value="1"/>
</dbReference>
<dbReference type="InterPro" id="IPR051746">
    <property type="entry name" value="Kelch_domain_containing_8"/>
</dbReference>
<dbReference type="Gene3D" id="2.120.10.80">
    <property type="entry name" value="Kelch-type beta propeller"/>
    <property type="match status" value="1"/>
</dbReference>
<reference evidence="3 4" key="1">
    <citation type="submission" date="2014-06" db="EMBL/GenBank/DDBJ databases">
        <authorList>
            <person name="Swart Estienne"/>
        </authorList>
    </citation>
    <scope>NUCLEOTIDE SEQUENCE [LARGE SCALE GENOMIC DNA]</scope>
    <source>
        <strain evidence="3 4">130c</strain>
    </source>
</reference>
<dbReference type="OrthoDB" id="283842at2759"/>
<organism evidence="3 4">
    <name type="scientific">Stylonychia lemnae</name>
    <name type="common">Ciliate</name>
    <dbReference type="NCBI Taxonomy" id="5949"/>
    <lineage>
        <taxon>Eukaryota</taxon>
        <taxon>Sar</taxon>
        <taxon>Alveolata</taxon>
        <taxon>Ciliophora</taxon>
        <taxon>Intramacronucleata</taxon>
        <taxon>Spirotrichea</taxon>
        <taxon>Stichotrichia</taxon>
        <taxon>Sporadotrichida</taxon>
        <taxon>Oxytrichidae</taxon>
        <taxon>Stylonychinae</taxon>
        <taxon>Stylonychia</taxon>
    </lineage>
</organism>
<dbReference type="Pfam" id="PF24681">
    <property type="entry name" value="Kelch_KLHDC2_KLHL20_DRC7"/>
    <property type="match status" value="1"/>
</dbReference>
<evidence type="ECO:0000313" key="3">
    <source>
        <dbReference type="EMBL" id="CDW82989.1"/>
    </source>
</evidence>
<protein>
    <submittedName>
        <fullName evidence="3">Kelch motif family protein</fullName>
    </submittedName>
</protein>
<dbReference type="InterPro" id="IPR015915">
    <property type="entry name" value="Kelch-typ_b-propeller"/>
</dbReference>
<gene>
    <name evidence="3" type="primary">Contig16305.g17367</name>
    <name evidence="3" type="ORF">STYLEM_12027</name>
</gene>
<dbReference type="AlphaFoldDB" id="A0A078ALB0"/>